<keyword evidence="6" id="KW-0472">Membrane</keyword>
<dbReference type="InterPro" id="IPR036034">
    <property type="entry name" value="PDZ_sf"/>
</dbReference>
<evidence type="ECO:0000256" key="4">
    <source>
        <dbReference type="ARBA" id="ARBA00022825"/>
    </source>
</evidence>
<dbReference type="InterPro" id="IPR001478">
    <property type="entry name" value="PDZ"/>
</dbReference>
<dbReference type="Gene3D" id="2.30.42.10">
    <property type="match status" value="1"/>
</dbReference>
<comment type="caution">
    <text evidence="8">The sequence shown here is derived from an EMBL/GenBank/DDBJ whole genome shotgun (WGS) entry which is preliminary data.</text>
</comment>
<dbReference type="GO" id="GO:0004252">
    <property type="term" value="F:serine-type endopeptidase activity"/>
    <property type="evidence" value="ECO:0007669"/>
    <property type="project" value="InterPro"/>
</dbReference>
<dbReference type="SUPFAM" id="SSF50494">
    <property type="entry name" value="Trypsin-like serine proteases"/>
    <property type="match status" value="1"/>
</dbReference>
<dbReference type="Pfam" id="PF13180">
    <property type="entry name" value="PDZ_2"/>
    <property type="match status" value="1"/>
</dbReference>
<protein>
    <submittedName>
        <fullName evidence="8">Serine protease</fullName>
    </submittedName>
</protein>
<keyword evidence="3" id="KW-0378">Hydrolase</keyword>
<dbReference type="PANTHER" id="PTHR43343">
    <property type="entry name" value="PEPTIDASE S12"/>
    <property type="match status" value="1"/>
</dbReference>
<dbReference type="OrthoDB" id="9758917at2"/>
<evidence type="ECO:0000313" key="9">
    <source>
        <dbReference type="Proteomes" id="UP000030401"/>
    </source>
</evidence>
<organism evidence="8 9">
    <name type="scientific">Pontibacillus litoralis JSM 072002</name>
    <dbReference type="NCBI Taxonomy" id="1385512"/>
    <lineage>
        <taxon>Bacteria</taxon>
        <taxon>Bacillati</taxon>
        <taxon>Bacillota</taxon>
        <taxon>Bacilli</taxon>
        <taxon>Bacillales</taxon>
        <taxon>Bacillaceae</taxon>
        <taxon>Pontibacillus</taxon>
    </lineage>
</organism>
<dbReference type="InterPro" id="IPR051201">
    <property type="entry name" value="Chloro_Bact_Ser_Proteases"/>
</dbReference>
<evidence type="ECO:0000256" key="2">
    <source>
        <dbReference type="ARBA" id="ARBA00022670"/>
    </source>
</evidence>
<dbReference type="PANTHER" id="PTHR43343:SF3">
    <property type="entry name" value="PROTEASE DO-LIKE 8, CHLOROPLASTIC"/>
    <property type="match status" value="1"/>
</dbReference>
<feature type="transmembrane region" description="Helical" evidence="6">
    <location>
        <begin position="20"/>
        <end position="42"/>
    </location>
</feature>
<name>A0A0A5FVK5_9BACI</name>
<sequence length="403" mass="43313">MGYYDDHTSSRNQQKKPNWLIPALLGGIFGALIVVFALPSLLPAELLPYSGQETEEQAGTDADKETETPNTEAVNVDVTTQVTKVVEDVQEAVVGVVNNQQGTGLFSQEQEGGTGSGVIYKKEDDYAYIVTNHHVIQGASSIEVELIDGNRIEANLLGSDPYTDLAVLRVKADKVGQPIELGSSENVKVGEPALAIGNPLGLRFAGSVTKGIISGTQRAIPQDLNGDGRIDWQAEVIQTDAAINPGNSGGALINMDGQLIGVNSMKIAQSSVEGIGFAIPIDAAKPIIDDLENNGEVTRPYMGIESYSLSELASNQWQNALGLPKDVQAGVFINGVEIASPADRAGLQQYDVITKLDDTTITNIVDLRKYLYEEKEIGEEIKVTFYREGEKQTTTMELAPQSY</sequence>
<dbReference type="InterPro" id="IPR043504">
    <property type="entry name" value="Peptidase_S1_PA_chymotrypsin"/>
</dbReference>
<reference evidence="8 9" key="1">
    <citation type="submission" date="2013-08" db="EMBL/GenBank/DDBJ databases">
        <authorList>
            <person name="Huang J."/>
            <person name="Wang G."/>
        </authorList>
    </citation>
    <scope>NUCLEOTIDE SEQUENCE [LARGE SCALE GENOMIC DNA]</scope>
    <source>
        <strain evidence="8 9">JSM 072002</strain>
    </source>
</reference>
<accession>A0A0A5FVK5</accession>
<evidence type="ECO:0000256" key="1">
    <source>
        <dbReference type="ARBA" id="ARBA00010541"/>
    </source>
</evidence>
<dbReference type="Proteomes" id="UP000030401">
    <property type="component" value="Unassembled WGS sequence"/>
</dbReference>
<proteinExistence type="inferred from homology"/>
<dbReference type="STRING" id="1385512.N784_11710"/>
<dbReference type="FunFam" id="2.40.10.10:FF:000001">
    <property type="entry name" value="Periplasmic serine protease DegS"/>
    <property type="match status" value="1"/>
</dbReference>
<keyword evidence="6" id="KW-0812">Transmembrane</keyword>
<feature type="region of interest" description="Disordered" evidence="5">
    <location>
        <begin position="52"/>
        <end position="71"/>
    </location>
</feature>
<evidence type="ECO:0000256" key="3">
    <source>
        <dbReference type="ARBA" id="ARBA00022801"/>
    </source>
</evidence>
<dbReference type="PRINTS" id="PR00834">
    <property type="entry name" value="PROTEASES2C"/>
</dbReference>
<dbReference type="InterPro" id="IPR001940">
    <property type="entry name" value="Peptidase_S1C"/>
</dbReference>
<feature type="domain" description="PDZ" evidence="7">
    <location>
        <begin position="319"/>
        <end position="389"/>
    </location>
</feature>
<dbReference type="AlphaFoldDB" id="A0A0A5FVK5"/>
<evidence type="ECO:0000313" key="8">
    <source>
        <dbReference type="EMBL" id="KGX84836.1"/>
    </source>
</evidence>
<dbReference type="Pfam" id="PF13365">
    <property type="entry name" value="Trypsin_2"/>
    <property type="match status" value="1"/>
</dbReference>
<keyword evidence="4" id="KW-0720">Serine protease</keyword>
<dbReference type="SUPFAM" id="SSF50156">
    <property type="entry name" value="PDZ domain-like"/>
    <property type="match status" value="1"/>
</dbReference>
<dbReference type="eggNOG" id="COG0265">
    <property type="taxonomic scope" value="Bacteria"/>
</dbReference>
<dbReference type="SMART" id="SM00228">
    <property type="entry name" value="PDZ"/>
    <property type="match status" value="1"/>
</dbReference>
<evidence type="ECO:0000256" key="5">
    <source>
        <dbReference type="SAM" id="MobiDB-lite"/>
    </source>
</evidence>
<evidence type="ECO:0000259" key="7">
    <source>
        <dbReference type="SMART" id="SM00228"/>
    </source>
</evidence>
<dbReference type="GO" id="GO:0006508">
    <property type="term" value="P:proteolysis"/>
    <property type="evidence" value="ECO:0007669"/>
    <property type="project" value="UniProtKB-KW"/>
</dbReference>
<dbReference type="EMBL" id="AVPG01000030">
    <property type="protein sequence ID" value="KGX84836.1"/>
    <property type="molecule type" value="Genomic_DNA"/>
</dbReference>
<keyword evidence="2 8" id="KW-0645">Protease</keyword>
<dbReference type="Gene3D" id="2.40.10.10">
    <property type="entry name" value="Trypsin-like serine proteases"/>
    <property type="match status" value="2"/>
</dbReference>
<keyword evidence="9" id="KW-1185">Reference proteome</keyword>
<dbReference type="RefSeq" id="WP_036835982.1">
    <property type="nucleotide sequence ID" value="NZ_AVPG01000030.1"/>
</dbReference>
<comment type="similarity">
    <text evidence="1">Belongs to the peptidase S1C family.</text>
</comment>
<gene>
    <name evidence="8" type="ORF">N784_11710</name>
</gene>
<dbReference type="InterPro" id="IPR009003">
    <property type="entry name" value="Peptidase_S1_PA"/>
</dbReference>
<evidence type="ECO:0000256" key="6">
    <source>
        <dbReference type="SAM" id="Phobius"/>
    </source>
</evidence>
<keyword evidence="6" id="KW-1133">Transmembrane helix</keyword>